<dbReference type="Pfam" id="PF19753">
    <property type="entry name" value="DUF6240"/>
    <property type="match status" value="2"/>
</dbReference>
<dbReference type="Proteomes" id="UP000465601">
    <property type="component" value="Unassembled WGS sequence"/>
</dbReference>
<dbReference type="AlphaFoldDB" id="A0A833HRI4"/>
<proteinExistence type="predicted"/>
<evidence type="ECO:0000313" key="3">
    <source>
        <dbReference type="EMBL" id="KAB3532057.1"/>
    </source>
</evidence>
<protein>
    <recommendedName>
        <fullName evidence="2">Flagellar hook-length control protein-like C-terminal domain-containing protein</fullName>
    </recommendedName>
</protein>
<keyword evidence="1" id="KW-0175">Coiled coil</keyword>
<organism evidence="3 4">
    <name type="scientific">Alkaliphilus serpentinus</name>
    <dbReference type="NCBI Taxonomy" id="1482731"/>
    <lineage>
        <taxon>Bacteria</taxon>
        <taxon>Bacillati</taxon>
        <taxon>Bacillota</taxon>
        <taxon>Clostridia</taxon>
        <taxon>Peptostreptococcales</taxon>
        <taxon>Natronincolaceae</taxon>
        <taxon>Alkaliphilus</taxon>
    </lineage>
</organism>
<dbReference type="Pfam" id="PF02120">
    <property type="entry name" value="Flg_hook"/>
    <property type="match status" value="1"/>
</dbReference>
<dbReference type="Gene3D" id="3.30.750.140">
    <property type="match status" value="1"/>
</dbReference>
<evidence type="ECO:0000313" key="4">
    <source>
        <dbReference type="Proteomes" id="UP000465601"/>
    </source>
</evidence>
<reference evidence="3 4" key="1">
    <citation type="submission" date="2019-10" db="EMBL/GenBank/DDBJ databases">
        <title>Alkaliphilus serpentinus sp. nov. and Alkaliphilus pronyensis sp. nov., two novel anaerobic alkaliphilic species isolated from the serpentinized-hosted hydrothermal field of the Prony Bay (New Caledonia).</title>
        <authorList>
            <person name="Postec A."/>
        </authorList>
    </citation>
    <scope>NUCLEOTIDE SEQUENCE [LARGE SCALE GENOMIC DNA]</scope>
    <source>
        <strain evidence="3 4">LacT</strain>
    </source>
</reference>
<feature type="domain" description="Flagellar hook-length control protein-like C-terminal" evidence="2">
    <location>
        <begin position="759"/>
        <end position="836"/>
    </location>
</feature>
<name>A0A833HRI4_9FIRM</name>
<dbReference type="EMBL" id="WBZB01000011">
    <property type="protein sequence ID" value="KAB3532057.1"/>
    <property type="molecule type" value="Genomic_DNA"/>
</dbReference>
<keyword evidence="4" id="KW-1185">Reference proteome</keyword>
<evidence type="ECO:0000256" key="1">
    <source>
        <dbReference type="SAM" id="Coils"/>
    </source>
</evidence>
<evidence type="ECO:0000259" key="2">
    <source>
        <dbReference type="Pfam" id="PF02120"/>
    </source>
</evidence>
<dbReference type="InterPro" id="IPR021136">
    <property type="entry name" value="Flagellar_hook_control-like_C"/>
</dbReference>
<feature type="coiled-coil region" evidence="1">
    <location>
        <begin position="343"/>
        <end position="370"/>
    </location>
</feature>
<accession>A0A833HRI4</accession>
<dbReference type="OrthoDB" id="1946634at2"/>
<dbReference type="RefSeq" id="WP_151864884.1">
    <property type="nucleotide sequence ID" value="NZ_WBZB01000011.1"/>
</dbReference>
<dbReference type="InterPro" id="IPR046207">
    <property type="entry name" value="DUF6240"/>
</dbReference>
<sequence length="860" mass="97317">MNHGITNQFYKPISNYGNLANSFKIRGTVLMNKGQNVKLDIGNLRILDINLKEEISADIGDTVIIDKKNILNSKLQTVEASNMSPGEEDRYTQILKSFNLPSNNGELQALKTLDTFGINITKENILSFMATKNQLDTIISDLDYDTALKLVKEDIDIEKISIDKVAEKINNSNSEEGLSLAKILKSLNKLSTEKAEEVAKEIYGNKMGKDITDIIKALYQSGMEISKKTIDKVNQVFNKLKDIKGIDDEKLLDAIRNKIDVTIDNLYKIKRAVVKGRLDSDSKLSQLAARVYEGAIPQNPLTEKELRLLEDQIKELLQNQGLEPTKENIRISKLMIKENMPLNYETIQQLNEAKATIEELAKQLSKDKIAILLKEGINIEKENINQLLLKLQDILNLEAQTLSSDVTKAESIEKLLGKVEKLTRLTEEELLTLLKNNNEIKLNQISGVERGTNLISKDLQDKSLLQTLNSSLQLINIFNSVKEVDFNTIALQMNRNIPLNLENIHQYNAIKMDNFFQDGDLPSRIARALSNNNLQINGINSQKLMDIQEQYRYIRQNFTTSMVREAVEKGLQPEKMPLDSLSNMIDKSVNNSIKDLSFLNQIKDKGEGIIALMMKNNIPRNLAEIQKLSLLLSNRQNISLQLDALMELVNTSGNSDLEEGVVGFKNQLQLLEKGLKAADPNLNKFNDELLKFINEIRSKGNLLEDSLKAKLDKQVEKILNTYQTQGQINKNDTFLQIPLALNNNINNLQIFVMNNRKNTKKIDPANMSVLMNLDTENMDNINVYLAVSGKKVTLKIGVSKESYRKAIEGELKLLDKLMDNLGYEMKDVSFKVDEEQHLFGLVEEIQLDKLTTSHSINITI</sequence>
<comment type="caution">
    <text evidence="3">The sequence shown here is derived from an EMBL/GenBank/DDBJ whole genome shotgun (WGS) entry which is preliminary data.</text>
</comment>
<gene>
    <name evidence="3" type="ORF">F8153_03030</name>
</gene>
<dbReference type="InterPro" id="IPR038610">
    <property type="entry name" value="FliK-like_C_sf"/>
</dbReference>